<dbReference type="InterPro" id="IPR038508">
    <property type="entry name" value="ArfGAP_dom_sf"/>
</dbReference>
<dbReference type="OrthoDB" id="10266696at2759"/>
<gene>
    <name evidence="8" type="ORF">INT47_007665</name>
</gene>
<dbReference type="InterPro" id="IPR044732">
    <property type="entry name" value="ArfGAP_SMAP1-like"/>
</dbReference>
<organism evidence="8 9">
    <name type="scientific">Mucor saturninus</name>
    <dbReference type="NCBI Taxonomy" id="64648"/>
    <lineage>
        <taxon>Eukaryota</taxon>
        <taxon>Fungi</taxon>
        <taxon>Fungi incertae sedis</taxon>
        <taxon>Mucoromycota</taxon>
        <taxon>Mucoromycotina</taxon>
        <taxon>Mucoromycetes</taxon>
        <taxon>Mucorales</taxon>
        <taxon>Mucorineae</taxon>
        <taxon>Mucoraceae</taxon>
        <taxon>Mucor</taxon>
    </lineage>
</organism>
<feature type="compositionally biased region" description="Basic and acidic residues" evidence="6">
    <location>
        <begin position="343"/>
        <end position="355"/>
    </location>
</feature>
<dbReference type="InterPro" id="IPR051718">
    <property type="entry name" value="ARF_GTPase-activating"/>
</dbReference>
<dbReference type="PROSITE" id="PS50115">
    <property type="entry name" value="ARFGAP"/>
    <property type="match status" value="1"/>
</dbReference>
<feature type="compositionally biased region" description="Low complexity" evidence="6">
    <location>
        <begin position="321"/>
        <end position="338"/>
    </location>
</feature>
<evidence type="ECO:0000256" key="3">
    <source>
        <dbReference type="ARBA" id="ARBA00022771"/>
    </source>
</evidence>
<evidence type="ECO:0000313" key="9">
    <source>
        <dbReference type="Proteomes" id="UP000603453"/>
    </source>
</evidence>
<dbReference type="GO" id="GO:0008270">
    <property type="term" value="F:zinc ion binding"/>
    <property type="evidence" value="ECO:0007669"/>
    <property type="project" value="UniProtKB-KW"/>
</dbReference>
<evidence type="ECO:0000313" key="8">
    <source>
        <dbReference type="EMBL" id="KAG2196238.1"/>
    </source>
</evidence>
<dbReference type="SUPFAM" id="SSF57863">
    <property type="entry name" value="ArfGap/RecO-like zinc finger"/>
    <property type="match status" value="1"/>
</dbReference>
<protein>
    <recommendedName>
        <fullName evidence="7">Arf-GAP domain-containing protein</fullName>
    </recommendedName>
</protein>
<feature type="region of interest" description="Disordered" evidence="6">
    <location>
        <begin position="321"/>
        <end position="355"/>
    </location>
</feature>
<dbReference type="PRINTS" id="PR00405">
    <property type="entry name" value="REVINTRACTNG"/>
</dbReference>
<feature type="compositionally biased region" description="Low complexity" evidence="6">
    <location>
        <begin position="219"/>
        <end position="230"/>
    </location>
</feature>
<accession>A0A8H7UY04</accession>
<evidence type="ECO:0000256" key="2">
    <source>
        <dbReference type="ARBA" id="ARBA00022723"/>
    </source>
</evidence>
<feature type="region of interest" description="Disordered" evidence="6">
    <location>
        <begin position="127"/>
        <end position="241"/>
    </location>
</feature>
<feature type="domain" description="Arf-GAP" evidence="7">
    <location>
        <begin position="18"/>
        <end position="125"/>
    </location>
</feature>
<dbReference type="PANTHER" id="PTHR45705">
    <property type="entry name" value="FI20236P1"/>
    <property type="match status" value="1"/>
</dbReference>
<sequence>MSTRHARTADRASNEKYAKVLKTLLQKTPNKYCADCKKKDARWASWNLGVFVCIRCSGIHRSLGVHISKVKSVDLDTWVQDQVENMVRWGNERANKYWEANLKDKKPSESNMEMWIRAKYEQKRWAMKGPIPDPSTLGGDDEEVTQSPSILATSNTSSARQSPAPQRQQIEKPKPKQSEFANLDAFLGSPSSSPAISHQSKPVASQQLQGADFFFGTGSSPSPAAAAAAPVAEVQQNQNQKHNDFKSSILSLYNNMPAANSPSQQYNGGFQNQMTGLNLGGQPQLYQQQPQQYQQQQPQQYQQQLNNTNSMWGSFATASPVQPVQPVQPQGSQFFSSSNITPKKPERDAFADLLG</sequence>
<dbReference type="AlphaFoldDB" id="A0A8H7UY04"/>
<keyword evidence="1" id="KW-0343">GTPase activation</keyword>
<dbReference type="InterPro" id="IPR001164">
    <property type="entry name" value="ArfGAP_dom"/>
</dbReference>
<dbReference type="SMART" id="SM00105">
    <property type="entry name" value="ArfGap"/>
    <property type="match status" value="1"/>
</dbReference>
<keyword evidence="3 5" id="KW-0863">Zinc-finger</keyword>
<dbReference type="Gene3D" id="1.10.220.150">
    <property type="entry name" value="Arf GTPase activating protein"/>
    <property type="match status" value="1"/>
</dbReference>
<evidence type="ECO:0000256" key="5">
    <source>
        <dbReference type="PROSITE-ProRule" id="PRU00288"/>
    </source>
</evidence>
<feature type="compositionally biased region" description="Low complexity" evidence="6">
    <location>
        <begin position="276"/>
        <end position="302"/>
    </location>
</feature>
<feature type="compositionally biased region" description="Polar residues" evidence="6">
    <location>
        <begin position="145"/>
        <end position="168"/>
    </location>
</feature>
<dbReference type="InterPro" id="IPR037278">
    <property type="entry name" value="ARFGAP/RecO"/>
</dbReference>
<evidence type="ECO:0000256" key="1">
    <source>
        <dbReference type="ARBA" id="ARBA00022468"/>
    </source>
</evidence>
<feature type="compositionally biased region" description="Polar residues" evidence="6">
    <location>
        <begin position="260"/>
        <end position="275"/>
    </location>
</feature>
<dbReference type="PANTHER" id="PTHR45705:SF1">
    <property type="entry name" value="FI20236P1"/>
    <property type="match status" value="1"/>
</dbReference>
<keyword evidence="4" id="KW-0862">Zinc</keyword>
<keyword evidence="9" id="KW-1185">Reference proteome</keyword>
<dbReference type="FunFam" id="1.10.220.150:FF:000009">
    <property type="entry name" value="stromal membrane-associated protein 1 isoform X1"/>
    <property type="match status" value="1"/>
</dbReference>
<feature type="compositionally biased region" description="Low complexity" evidence="6">
    <location>
        <begin position="189"/>
        <end position="202"/>
    </location>
</feature>
<dbReference type="GO" id="GO:0005096">
    <property type="term" value="F:GTPase activator activity"/>
    <property type="evidence" value="ECO:0007669"/>
    <property type="project" value="UniProtKB-KW"/>
</dbReference>
<dbReference type="CDD" id="cd08839">
    <property type="entry name" value="ArfGap_SMAP"/>
    <property type="match status" value="1"/>
</dbReference>
<feature type="region of interest" description="Disordered" evidence="6">
    <location>
        <begin position="260"/>
        <end position="302"/>
    </location>
</feature>
<comment type="caution">
    <text evidence="8">The sequence shown here is derived from an EMBL/GenBank/DDBJ whole genome shotgun (WGS) entry which is preliminary data.</text>
</comment>
<evidence type="ECO:0000256" key="6">
    <source>
        <dbReference type="SAM" id="MobiDB-lite"/>
    </source>
</evidence>
<proteinExistence type="predicted"/>
<dbReference type="EMBL" id="JAEPRD010000151">
    <property type="protein sequence ID" value="KAG2196238.1"/>
    <property type="molecule type" value="Genomic_DNA"/>
</dbReference>
<name>A0A8H7UY04_9FUNG</name>
<evidence type="ECO:0000256" key="4">
    <source>
        <dbReference type="ARBA" id="ARBA00022833"/>
    </source>
</evidence>
<keyword evidence="2" id="KW-0479">Metal-binding</keyword>
<dbReference type="Pfam" id="PF01412">
    <property type="entry name" value="ArfGap"/>
    <property type="match status" value="1"/>
</dbReference>
<reference evidence="8" key="1">
    <citation type="submission" date="2020-12" db="EMBL/GenBank/DDBJ databases">
        <title>Metabolic potential, ecology and presence of endohyphal bacteria is reflected in genomic diversity of Mucoromycotina.</title>
        <authorList>
            <person name="Muszewska A."/>
            <person name="Okrasinska A."/>
            <person name="Steczkiewicz K."/>
            <person name="Drgas O."/>
            <person name="Orlowska M."/>
            <person name="Perlinska-Lenart U."/>
            <person name="Aleksandrzak-Piekarczyk T."/>
            <person name="Szatraj K."/>
            <person name="Zielenkiewicz U."/>
            <person name="Pilsyk S."/>
            <person name="Malc E."/>
            <person name="Mieczkowski P."/>
            <person name="Kruszewska J.S."/>
            <person name="Biernat P."/>
            <person name="Pawlowska J."/>
        </authorList>
    </citation>
    <scope>NUCLEOTIDE SEQUENCE</scope>
    <source>
        <strain evidence="8">WA0000017839</strain>
    </source>
</reference>
<dbReference type="Proteomes" id="UP000603453">
    <property type="component" value="Unassembled WGS sequence"/>
</dbReference>
<dbReference type="GO" id="GO:0005737">
    <property type="term" value="C:cytoplasm"/>
    <property type="evidence" value="ECO:0007669"/>
    <property type="project" value="TreeGrafter"/>
</dbReference>
<evidence type="ECO:0000259" key="7">
    <source>
        <dbReference type="PROSITE" id="PS50115"/>
    </source>
</evidence>